<dbReference type="Pfam" id="PF08281">
    <property type="entry name" value="Sigma70_r4_2"/>
    <property type="match status" value="1"/>
</dbReference>
<dbReference type="InterPro" id="IPR007627">
    <property type="entry name" value="RNA_pol_sigma70_r2"/>
</dbReference>
<dbReference type="Pfam" id="PF04542">
    <property type="entry name" value="Sigma70_r2"/>
    <property type="match status" value="1"/>
</dbReference>
<evidence type="ECO:0000259" key="6">
    <source>
        <dbReference type="Pfam" id="PF04542"/>
    </source>
</evidence>
<proteinExistence type="inferred from homology"/>
<dbReference type="Gene3D" id="1.10.10.10">
    <property type="entry name" value="Winged helix-like DNA-binding domain superfamily/Winged helix DNA-binding domain"/>
    <property type="match status" value="1"/>
</dbReference>
<dbReference type="GO" id="GO:0016987">
    <property type="term" value="F:sigma factor activity"/>
    <property type="evidence" value="ECO:0007669"/>
    <property type="project" value="UniProtKB-KW"/>
</dbReference>
<dbReference type="Gene3D" id="1.10.1740.10">
    <property type="match status" value="1"/>
</dbReference>
<protein>
    <submittedName>
        <fullName evidence="8">RNA polymerase, sigma-24 subunit, ECF subfamily</fullName>
    </submittedName>
</protein>
<keyword evidence="3" id="KW-0731">Sigma factor</keyword>
<dbReference type="NCBIfam" id="TIGR02937">
    <property type="entry name" value="sigma70-ECF"/>
    <property type="match status" value="1"/>
</dbReference>
<evidence type="ECO:0000256" key="1">
    <source>
        <dbReference type="ARBA" id="ARBA00010641"/>
    </source>
</evidence>
<dbReference type="GO" id="GO:0006352">
    <property type="term" value="P:DNA-templated transcription initiation"/>
    <property type="evidence" value="ECO:0007669"/>
    <property type="project" value="InterPro"/>
</dbReference>
<evidence type="ECO:0000256" key="2">
    <source>
        <dbReference type="ARBA" id="ARBA00023015"/>
    </source>
</evidence>
<dbReference type="eggNOG" id="COG1595">
    <property type="taxonomic scope" value="Bacteria"/>
</dbReference>
<dbReference type="Proteomes" id="UP000000844">
    <property type="component" value="Chromosome"/>
</dbReference>
<dbReference type="EMBL" id="CP001778">
    <property type="protein sequence ID" value="ADD44211.1"/>
    <property type="molecule type" value="Genomic_DNA"/>
</dbReference>
<feature type="domain" description="RNA polymerase sigma-70 region 2" evidence="6">
    <location>
        <begin position="20"/>
        <end position="75"/>
    </location>
</feature>
<accession>D3Q6G8</accession>
<keyword evidence="2" id="KW-0805">Transcription regulation</keyword>
<dbReference type="InterPro" id="IPR013249">
    <property type="entry name" value="RNA_pol_sigma70_r4_t2"/>
</dbReference>
<evidence type="ECO:0000259" key="7">
    <source>
        <dbReference type="Pfam" id="PF08281"/>
    </source>
</evidence>
<reference evidence="8 9" key="1">
    <citation type="journal article" date="2009" name="Stand. Genomic Sci.">
        <title>Complete genome sequence of Stackebrandtia nassauensis type strain (LLR-40K-21).</title>
        <authorList>
            <person name="Munk C."/>
            <person name="Lapidus A."/>
            <person name="Copeland A."/>
            <person name="Jando M."/>
            <person name="Mayilraj S."/>
            <person name="Glavina Del Rio T."/>
            <person name="Nolan M."/>
            <person name="Chen F."/>
            <person name="Lucas S."/>
            <person name="Tice H."/>
            <person name="Cheng J.F."/>
            <person name="Han C."/>
            <person name="Detter J.C."/>
            <person name="Bruce D."/>
            <person name="Goodwin L."/>
            <person name="Chain P."/>
            <person name="Pitluck S."/>
            <person name="Goker M."/>
            <person name="Ovchinikova G."/>
            <person name="Pati A."/>
            <person name="Ivanova N."/>
            <person name="Mavromatis K."/>
            <person name="Chen A."/>
            <person name="Palaniappan K."/>
            <person name="Land M."/>
            <person name="Hauser L."/>
            <person name="Chang Y.J."/>
            <person name="Jeffries C.D."/>
            <person name="Bristow J."/>
            <person name="Eisen J.A."/>
            <person name="Markowitz V."/>
            <person name="Hugenholtz P."/>
            <person name="Kyrpides N.C."/>
            <person name="Klenk H.P."/>
        </authorList>
    </citation>
    <scope>NUCLEOTIDE SEQUENCE [LARGE SCALE GENOMIC DNA]</scope>
    <source>
        <strain evidence="9">DSM 44728 / CIP 108903 / NRRL B-16338 / NBRC 102104 / LLR-40K-21</strain>
    </source>
</reference>
<dbReference type="STRING" id="446470.Snas_4567"/>
<evidence type="ECO:0000256" key="5">
    <source>
        <dbReference type="ARBA" id="ARBA00023163"/>
    </source>
</evidence>
<keyword evidence="5" id="KW-0804">Transcription</keyword>
<dbReference type="GO" id="GO:0003677">
    <property type="term" value="F:DNA binding"/>
    <property type="evidence" value="ECO:0007669"/>
    <property type="project" value="UniProtKB-KW"/>
</dbReference>
<keyword evidence="4" id="KW-0238">DNA-binding</keyword>
<comment type="similarity">
    <text evidence="1">Belongs to the sigma-70 factor family. ECF subfamily.</text>
</comment>
<dbReference type="InterPro" id="IPR014284">
    <property type="entry name" value="RNA_pol_sigma-70_dom"/>
</dbReference>
<dbReference type="AlphaFoldDB" id="D3Q6G8"/>
<evidence type="ECO:0000313" key="8">
    <source>
        <dbReference type="EMBL" id="ADD44211.1"/>
    </source>
</evidence>
<evidence type="ECO:0000256" key="4">
    <source>
        <dbReference type="ARBA" id="ARBA00023125"/>
    </source>
</evidence>
<evidence type="ECO:0000256" key="3">
    <source>
        <dbReference type="ARBA" id="ARBA00023082"/>
    </source>
</evidence>
<organism evidence="8 9">
    <name type="scientific">Stackebrandtia nassauensis (strain DSM 44728 / CIP 108903 / NRRL B-16338 / NBRC 102104 / LLR-40K-21)</name>
    <dbReference type="NCBI Taxonomy" id="446470"/>
    <lineage>
        <taxon>Bacteria</taxon>
        <taxon>Bacillati</taxon>
        <taxon>Actinomycetota</taxon>
        <taxon>Actinomycetes</taxon>
        <taxon>Glycomycetales</taxon>
        <taxon>Glycomycetaceae</taxon>
        <taxon>Stackebrandtia</taxon>
    </lineage>
</organism>
<dbReference type="PANTHER" id="PTHR43133:SF50">
    <property type="entry name" value="ECF RNA POLYMERASE SIGMA FACTOR SIGM"/>
    <property type="match status" value="1"/>
</dbReference>
<dbReference type="InterPro" id="IPR039425">
    <property type="entry name" value="RNA_pol_sigma-70-like"/>
</dbReference>
<evidence type="ECO:0000313" key="9">
    <source>
        <dbReference type="Proteomes" id="UP000000844"/>
    </source>
</evidence>
<sequence length="172" mass="19752">MRVRHDAEFQEYARSKLDSMRYFAYLSCGDWHRAEDAVQVAFVKLYAAWGRAARESLDAYTRRIVVNVLINEGRRFRFRREHLDDDPAVPVTWDGDDRSDDRMVLLQALSGLPRRQRITLVLRFWEDLSVEQTAAIMRCSPSTVKSQSVKGLAAMRDRLSGSFPTLPKGATA</sequence>
<dbReference type="InterPro" id="IPR013325">
    <property type="entry name" value="RNA_pol_sigma_r2"/>
</dbReference>
<dbReference type="PANTHER" id="PTHR43133">
    <property type="entry name" value="RNA POLYMERASE ECF-TYPE SIGMA FACTO"/>
    <property type="match status" value="1"/>
</dbReference>
<keyword evidence="9" id="KW-1185">Reference proteome</keyword>
<dbReference type="KEGG" id="sna:Snas_4567"/>
<gene>
    <name evidence="8" type="ordered locus">Snas_4567</name>
</gene>
<dbReference type="HOGENOM" id="CLU_047691_15_4_11"/>
<dbReference type="CDD" id="cd06171">
    <property type="entry name" value="Sigma70_r4"/>
    <property type="match status" value="1"/>
</dbReference>
<dbReference type="InterPro" id="IPR036388">
    <property type="entry name" value="WH-like_DNA-bd_sf"/>
</dbReference>
<dbReference type="SUPFAM" id="SSF88659">
    <property type="entry name" value="Sigma3 and sigma4 domains of RNA polymerase sigma factors"/>
    <property type="match status" value="1"/>
</dbReference>
<dbReference type="OrthoDB" id="3783006at2"/>
<dbReference type="SUPFAM" id="SSF88946">
    <property type="entry name" value="Sigma2 domain of RNA polymerase sigma factors"/>
    <property type="match status" value="1"/>
</dbReference>
<feature type="domain" description="RNA polymerase sigma factor 70 region 4 type 2" evidence="7">
    <location>
        <begin position="103"/>
        <end position="154"/>
    </location>
</feature>
<dbReference type="InterPro" id="IPR013324">
    <property type="entry name" value="RNA_pol_sigma_r3/r4-like"/>
</dbReference>
<name>D3Q6G8_STANL</name>
<dbReference type="RefSeq" id="WP_013019782.1">
    <property type="nucleotide sequence ID" value="NC_013947.1"/>
</dbReference>